<name>A0A8S0XA78_9FIRM</name>
<dbReference type="KEGG" id="aacx:DEACI_0172"/>
<dbReference type="EMBL" id="CDGJ01000065">
    <property type="protein sequence ID" value="CEJ07741.1"/>
    <property type="molecule type" value="Genomic_DNA"/>
</dbReference>
<dbReference type="Proteomes" id="UP000836597">
    <property type="component" value="Chromosome"/>
</dbReference>
<dbReference type="EMBL" id="LR746496">
    <property type="protein sequence ID" value="CAA7599546.1"/>
    <property type="molecule type" value="Genomic_DNA"/>
</dbReference>
<gene>
    <name evidence="1" type="ORF">DEACI_0172</name>
    <name evidence="2" type="ORF">DEACI_2207</name>
</gene>
<evidence type="ECO:0000313" key="2">
    <source>
        <dbReference type="EMBL" id="CEJ07741.1"/>
    </source>
</evidence>
<evidence type="ECO:0000313" key="1">
    <source>
        <dbReference type="EMBL" id="CAA7599546.1"/>
    </source>
</evidence>
<keyword evidence="3" id="KW-1185">Reference proteome</keyword>
<reference evidence="2" key="1">
    <citation type="submission" date="2014-11" db="EMBL/GenBank/DDBJ databases">
        <authorList>
            <person name="Hornung B.V."/>
        </authorList>
    </citation>
    <scope>NUCLEOTIDE SEQUENCE</scope>
    <source>
        <strain evidence="2">INE</strain>
    </source>
</reference>
<dbReference type="Proteomes" id="UP001071230">
    <property type="component" value="Unassembled WGS sequence"/>
</dbReference>
<protein>
    <submittedName>
        <fullName evidence="1">Uncharacterized protein</fullName>
    </submittedName>
</protein>
<evidence type="ECO:0000313" key="3">
    <source>
        <dbReference type="Proteomes" id="UP001071230"/>
    </source>
</evidence>
<sequence length="66" mass="7968">MLRVSQKRDHKKLQCIFSNRSGKESSGRFLILRERNVYWHESSEARKNWNIEETWQETAGRVAYLI</sequence>
<reference evidence="1" key="2">
    <citation type="submission" date="2020-01" db="EMBL/GenBank/DDBJ databases">
        <authorList>
            <person name="Hornung B."/>
        </authorList>
    </citation>
    <scope>NUCLEOTIDE SEQUENCE</scope>
    <source>
        <strain evidence="1">PacBioINE</strain>
    </source>
</reference>
<proteinExistence type="predicted"/>
<dbReference type="AlphaFoldDB" id="A0A8S0XA78"/>
<organism evidence="1">
    <name type="scientific">Acididesulfobacillus acetoxydans</name>
    <dbReference type="NCBI Taxonomy" id="1561005"/>
    <lineage>
        <taxon>Bacteria</taxon>
        <taxon>Bacillati</taxon>
        <taxon>Bacillota</taxon>
        <taxon>Clostridia</taxon>
        <taxon>Eubacteriales</taxon>
        <taxon>Peptococcaceae</taxon>
        <taxon>Acididesulfobacillus</taxon>
    </lineage>
</organism>
<accession>A0A8S0XA78</accession>